<feature type="compositionally biased region" description="Basic residues" evidence="1">
    <location>
        <begin position="117"/>
        <end position="126"/>
    </location>
</feature>
<accession>A0A804P7T7</accession>
<dbReference type="Proteomes" id="UP000007305">
    <property type="component" value="Chromosome 5"/>
</dbReference>
<keyword evidence="4" id="KW-1185">Reference proteome</keyword>
<dbReference type="AlphaFoldDB" id="A0A804P7T7"/>
<evidence type="ECO:0000256" key="1">
    <source>
        <dbReference type="SAM" id="MobiDB-lite"/>
    </source>
</evidence>
<keyword evidence="2" id="KW-1133">Transmembrane helix</keyword>
<reference evidence="3" key="2">
    <citation type="submission" date="2019-07" db="EMBL/GenBank/DDBJ databases">
        <authorList>
            <person name="Seetharam A."/>
            <person name="Woodhouse M."/>
            <person name="Cannon E."/>
        </authorList>
    </citation>
    <scope>NUCLEOTIDE SEQUENCE [LARGE SCALE GENOMIC DNA]</scope>
    <source>
        <strain evidence="3">cv. B73</strain>
    </source>
</reference>
<dbReference type="Gramene" id="Zm00001eb214340_T001">
    <property type="protein sequence ID" value="Zm00001eb214340_P001"/>
    <property type="gene ID" value="Zm00001eb214340"/>
</dbReference>
<evidence type="ECO:0000313" key="4">
    <source>
        <dbReference type="Proteomes" id="UP000007305"/>
    </source>
</evidence>
<feature type="region of interest" description="Disordered" evidence="1">
    <location>
        <begin position="101"/>
        <end position="148"/>
    </location>
</feature>
<sequence length="263" mass="27681">MHALHSLYITYACKTAPAGSWLPGAKEGISSGALGPGAVAVSGGHVAVAWALVLVARGPGRHAVAGGAADPAVLEAVVVPARLGAPHRALAVAEPWYGTPKSKGGGRSVNSAARPPYRTRTRKRRWQLPDPAMETRREGSARRRTRKKRRPATLAVAAGFMLPTLLVQSTALLLRACEVVWGVSEAGVPGVWLGVLVGVILIHTTGPSLALAPPRAVLYAIEARQSSVITSSGLWVYMLPCLALHRCSLAFNSWPVWACEHAP</sequence>
<evidence type="ECO:0000313" key="3">
    <source>
        <dbReference type="EnsemblPlants" id="Zm00001eb214340_P001"/>
    </source>
</evidence>
<evidence type="ECO:0000256" key="2">
    <source>
        <dbReference type="SAM" id="Phobius"/>
    </source>
</evidence>
<keyword evidence="2" id="KW-0812">Transmembrane</keyword>
<dbReference type="EnsemblPlants" id="Zm00001eb214340_T001">
    <property type="protein sequence ID" value="Zm00001eb214340_P001"/>
    <property type="gene ID" value="Zm00001eb214340"/>
</dbReference>
<organism evidence="3 4">
    <name type="scientific">Zea mays</name>
    <name type="common">Maize</name>
    <dbReference type="NCBI Taxonomy" id="4577"/>
    <lineage>
        <taxon>Eukaryota</taxon>
        <taxon>Viridiplantae</taxon>
        <taxon>Streptophyta</taxon>
        <taxon>Embryophyta</taxon>
        <taxon>Tracheophyta</taxon>
        <taxon>Spermatophyta</taxon>
        <taxon>Magnoliopsida</taxon>
        <taxon>Liliopsida</taxon>
        <taxon>Poales</taxon>
        <taxon>Poaceae</taxon>
        <taxon>PACMAD clade</taxon>
        <taxon>Panicoideae</taxon>
        <taxon>Andropogonodae</taxon>
        <taxon>Andropogoneae</taxon>
        <taxon>Tripsacinae</taxon>
        <taxon>Zea</taxon>
    </lineage>
</organism>
<reference evidence="3" key="3">
    <citation type="submission" date="2021-05" db="UniProtKB">
        <authorList>
            <consortium name="EnsemblPlants"/>
        </authorList>
    </citation>
    <scope>IDENTIFICATION</scope>
    <source>
        <strain evidence="3">cv. B73</strain>
    </source>
</reference>
<name>A0A804P7T7_MAIZE</name>
<dbReference type="InParanoid" id="A0A804P7T7"/>
<feature type="transmembrane region" description="Helical" evidence="2">
    <location>
        <begin position="191"/>
        <end position="212"/>
    </location>
</feature>
<reference evidence="4" key="1">
    <citation type="journal article" date="2009" name="Science">
        <title>The B73 maize genome: complexity, diversity, and dynamics.</title>
        <authorList>
            <person name="Schnable P.S."/>
            <person name="Ware D."/>
            <person name="Fulton R.S."/>
            <person name="Stein J.C."/>
            <person name="Wei F."/>
            <person name="Pasternak S."/>
            <person name="Liang C."/>
            <person name="Zhang J."/>
            <person name="Fulton L."/>
            <person name="Graves T.A."/>
            <person name="Minx P."/>
            <person name="Reily A.D."/>
            <person name="Courtney L."/>
            <person name="Kruchowski S.S."/>
            <person name="Tomlinson C."/>
            <person name="Strong C."/>
            <person name="Delehaunty K."/>
            <person name="Fronick C."/>
            <person name="Courtney B."/>
            <person name="Rock S.M."/>
            <person name="Belter E."/>
            <person name="Du F."/>
            <person name="Kim K."/>
            <person name="Abbott R.M."/>
            <person name="Cotton M."/>
            <person name="Levy A."/>
            <person name="Marchetto P."/>
            <person name="Ochoa K."/>
            <person name="Jackson S.M."/>
            <person name="Gillam B."/>
            <person name="Chen W."/>
            <person name="Yan L."/>
            <person name="Higginbotham J."/>
            <person name="Cardenas M."/>
            <person name="Waligorski J."/>
            <person name="Applebaum E."/>
            <person name="Phelps L."/>
            <person name="Falcone J."/>
            <person name="Kanchi K."/>
            <person name="Thane T."/>
            <person name="Scimone A."/>
            <person name="Thane N."/>
            <person name="Henke J."/>
            <person name="Wang T."/>
            <person name="Ruppert J."/>
            <person name="Shah N."/>
            <person name="Rotter K."/>
            <person name="Hodges J."/>
            <person name="Ingenthron E."/>
            <person name="Cordes M."/>
            <person name="Kohlberg S."/>
            <person name="Sgro J."/>
            <person name="Delgado B."/>
            <person name="Mead K."/>
            <person name="Chinwalla A."/>
            <person name="Leonard S."/>
            <person name="Crouse K."/>
            <person name="Collura K."/>
            <person name="Kudrna D."/>
            <person name="Currie J."/>
            <person name="He R."/>
            <person name="Angelova A."/>
            <person name="Rajasekar S."/>
            <person name="Mueller T."/>
            <person name="Lomeli R."/>
            <person name="Scara G."/>
            <person name="Ko A."/>
            <person name="Delaney K."/>
            <person name="Wissotski M."/>
            <person name="Lopez G."/>
            <person name="Campos D."/>
            <person name="Braidotti M."/>
            <person name="Ashley E."/>
            <person name="Golser W."/>
            <person name="Kim H."/>
            <person name="Lee S."/>
            <person name="Lin J."/>
            <person name="Dujmic Z."/>
            <person name="Kim W."/>
            <person name="Talag J."/>
            <person name="Zuccolo A."/>
            <person name="Fan C."/>
            <person name="Sebastian A."/>
            <person name="Kramer M."/>
            <person name="Spiegel L."/>
            <person name="Nascimento L."/>
            <person name="Zutavern T."/>
            <person name="Miller B."/>
            <person name="Ambroise C."/>
            <person name="Muller S."/>
            <person name="Spooner W."/>
            <person name="Narechania A."/>
            <person name="Ren L."/>
            <person name="Wei S."/>
            <person name="Kumari S."/>
            <person name="Faga B."/>
            <person name="Levy M.J."/>
            <person name="McMahan L."/>
            <person name="Van Buren P."/>
            <person name="Vaughn M.W."/>
            <person name="Ying K."/>
            <person name="Yeh C.-T."/>
            <person name="Emrich S.J."/>
            <person name="Jia Y."/>
            <person name="Kalyanaraman A."/>
            <person name="Hsia A.-P."/>
            <person name="Barbazuk W.B."/>
            <person name="Baucom R.S."/>
            <person name="Brutnell T.P."/>
            <person name="Carpita N.C."/>
            <person name="Chaparro C."/>
            <person name="Chia J.-M."/>
            <person name="Deragon J.-M."/>
            <person name="Estill J.C."/>
            <person name="Fu Y."/>
            <person name="Jeddeloh J.A."/>
            <person name="Han Y."/>
            <person name="Lee H."/>
            <person name="Li P."/>
            <person name="Lisch D.R."/>
            <person name="Liu S."/>
            <person name="Liu Z."/>
            <person name="Nagel D.H."/>
            <person name="McCann M.C."/>
            <person name="SanMiguel P."/>
            <person name="Myers A.M."/>
            <person name="Nettleton D."/>
            <person name="Nguyen J."/>
            <person name="Penning B.W."/>
            <person name="Ponnala L."/>
            <person name="Schneider K.L."/>
            <person name="Schwartz D.C."/>
            <person name="Sharma A."/>
            <person name="Soderlund C."/>
            <person name="Springer N.M."/>
            <person name="Sun Q."/>
            <person name="Wang H."/>
            <person name="Waterman M."/>
            <person name="Westerman R."/>
            <person name="Wolfgruber T.K."/>
            <person name="Yang L."/>
            <person name="Yu Y."/>
            <person name="Zhang L."/>
            <person name="Zhou S."/>
            <person name="Zhu Q."/>
            <person name="Bennetzen J.L."/>
            <person name="Dawe R.K."/>
            <person name="Jiang J."/>
            <person name="Jiang N."/>
            <person name="Presting G.G."/>
            <person name="Wessler S.R."/>
            <person name="Aluru S."/>
            <person name="Martienssen R.A."/>
            <person name="Clifton S.W."/>
            <person name="McCombie W.R."/>
            <person name="Wing R.A."/>
            <person name="Wilson R.K."/>
        </authorList>
    </citation>
    <scope>NUCLEOTIDE SEQUENCE [LARGE SCALE GENOMIC DNA]</scope>
    <source>
        <strain evidence="4">cv. B73</strain>
    </source>
</reference>
<feature type="transmembrane region" description="Helical" evidence="2">
    <location>
        <begin position="152"/>
        <end position="171"/>
    </location>
</feature>
<keyword evidence="2" id="KW-0472">Membrane</keyword>
<proteinExistence type="predicted"/>
<protein>
    <submittedName>
        <fullName evidence="3">Uncharacterized protein</fullName>
    </submittedName>
</protein>